<dbReference type="GO" id="GO:0005524">
    <property type="term" value="F:ATP binding"/>
    <property type="evidence" value="ECO:0007669"/>
    <property type="project" value="UniProtKB-KW"/>
</dbReference>
<keyword evidence="6" id="KW-0067">ATP-binding</keyword>
<keyword evidence="5" id="KW-0547">Nucleotide-binding</keyword>
<organism evidence="14 15">
    <name type="scientific">Lithohypha guttulata</name>
    <dbReference type="NCBI Taxonomy" id="1690604"/>
    <lineage>
        <taxon>Eukaryota</taxon>
        <taxon>Fungi</taxon>
        <taxon>Dikarya</taxon>
        <taxon>Ascomycota</taxon>
        <taxon>Pezizomycotina</taxon>
        <taxon>Eurotiomycetes</taxon>
        <taxon>Chaetothyriomycetidae</taxon>
        <taxon>Chaetothyriales</taxon>
        <taxon>Trichomeriaceae</taxon>
        <taxon>Lithohypha</taxon>
    </lineage>
</organism>
<dbReference type="InterPro" id="IPR002302">
    <property type="entry name" value="Leu-tRNA-ligase"/>
</dbReference>
<dbReference type="InterPro" id="IPR009080">
    <property type="entry name" value="tRNAsynth_Ia_anticodon-bd"/>
</dbReference>
<keyword evidence="7" id="KW-0648">Protein biosynthesis</keyword>
<evidence type="ECO:0000256" key="10">
    <source>
        <dbReference type="ARBA" id="ARBA00047469"/>
    </source>
</evidence>
<evidence type="ECO:0000259" key="12">
    <source>
        <dbReference type="Pfam" id="PF08264"/>
    </source>
</evidence>
<dbReference type="Pfam" id="PF08264">
    <property type="entry name" value="Anticodon_1"/>
    <property type="match status" value="1"/>
</dbReference>
<comment type="subcellular location">
    <subcellularLocation>
        <location evidence="1">Mitochondrion matrix</location>
    </subcellularLocation>
</comment>
<feature type="domain" description="Aminoacyl-tRNA synthetase class Ia" evidence="11">
    <location>
        <begin position="1"/>
        <end position="174"/>
    </location>
</feature>
<evidence type="ECO:0000313" key="14">
    <source>
        <dbReference type="EMBL" id="KAK5088894.1"/>
    </source>
</evidence>
<evidence type="ECO:0000256" key="7">
    <source>
        <dbReference type="ARBA" id="ARBA00022917"/>
    </source>
</evidence>
<gene>
    <name evidence="14" type="ORF">LTR05_003116</name>
</gene>
<dbReference type="InterPro" id="IPR002300">
    <property type="entry name" value="aa-tRNA-synth_Ia"/>
</dbReference>
<dbReference type="GO" id="GO:0032543">
    <property type="term" value="P:mitochondrial translation"/>
    <property type="evidence" value="ECO:0007669"/>
    <property type="project" value="TreeGrafter"/>
</dbReference>
<feature type="domain" description="Methionyl/Valyl/Leucyl/Isoleucyl-tRNA synthetase anticodon-binding" evidence="12">
    <location>
        <begin position="674"/>
        <end position="807"/>
    </location>
</feature>
<proteinExistence type="inferred from homology"/>
<dbReference type="Gene3D" id="3.40.50.620">
    <property type="entry name" value="HUPs"/>
    <property type="match status" value="2"/>
</dbReference>
<comment type="catalytic activity">
    <reaction evidence="10">
        <text>tRNA(Leu) + L-leucine + ATP = L-leucyl-tRNA(Leu) + AMP + diphosphate</text>
        <dbReference type="Rhea" id="RHEA:11688"/>
        <dbReference type="Rhea" id="RHEA-COMP:9613"/>
        <dbReference type="Rhea" id="RHEA-COMP:9622"/>
        <dbReference type="ChEBI" id="CHEBI:30616"/>
        <dbReference type="ChEBI" id="CHEBI:33019"/>
        <dbReference type="ChEBI" id="CHEBI:57427"/>
        <dbReference type="ChEBI" id="CHEBI:78442"/>
        <dbReference type="ChEBI" id="CHEBI:78494"/>
        <dbReference type="ChEBI" id="CHEBI:456215"/>
        <dbReference type="EC" id="6.1.1.4"/>
    </reaction>
</comment>
<dbReference type="Gene3D" id="1.10.730.10">
    <property type="entry name" value="Isoleucyl-tRNA Synthetase, Domain 1"/>
    <property type="match status" value="1"/>
</dbReference>
<dbReference type="GO" id="GO:0004823">
    <property type="term" value="F:leucine-tRNA ligase activity"/>
    <property type="evidence" value="ECO:0007669"/>
    <property type="project" value="UniProtKB-EC"/>
</dbReference>
<dbReference type="InterPro" id="IPR009008">
    <property type="entry name" value="Val/Leu/Ile-tRNA-synth_edit"/>
</dbReference>
<evidence type="ECO:0000256" key="1">
    <source>
        <dbReference type="ARBA" id="ARBA00004305"/>
    </source>
</evidence>
<evidence type="ECO:0000259" key="11">
    <source>
        <dbReference type="Pfam" id="PF00133"/>
    </source>
</evidence>
<dbReference type="Pfam" id="PF00133">
    <property type="entry name" value="tRNA-synt_1"/>
    <property type="match status" value="2"/>
</dbReference>
<dbReference type="FunFam" id="3.40.50.620:FF:000003">
    <property type="entry name" value="Leucine--tRNA ligase"/>
    <property type="match status" value="1"/>
</dbReference>
<name>A0AAN7T652_9EURO</name>
<dbReference type="SUPFAM" id="SSF47323">
    <property type="entry name" value="Anticodon-binding domain of a subclass of class I aminoacyl-tRNA synthetases"/>
    <property type="match status" value="1"/>
</dbReference>
<keyword evidence="8" id="KW-0030">Aminoacyl-tRNA synthetase</keyword>
<dbReference type="EC" id="6.1.1.4" evidence="3"/>
<dbReference type="SUPFAM" id="SSF52374">
    <property type="entry name" value="Nucleotidylyl transferase"/>
    <property type="match status" value="1"/>
</dbReference>
<dbReference type="Proteomes" id="UP001309876">
    <property type="component" value="Unassembled WGS sequence"/>
</dbReference>
<dbReference type="Gene3D" id="2.20.28.290">
    <property type="match status" value="1"/>
</dbReference>
<evidence type="ECO:0000256" key="8">
    <source>
        <dbReference type="ARBA" id="ARBA00023146"/>
    </source>
</evidence>
<evidence type="ECO:0000256" key="5">
    <source>
        <dbReference type="ARBA" id="ARBA00022741"/>
    </source>
</evidence>
<evidence type="ECO:0000256" key="6">
    <source>
        <dbReference type="ARBA" id="ARBA00022840"/>
    </source>
</evidence>
<dbReference type="Pfam" id="PF13603">
    <property type="entry name" value="tRNA-synt_1_2"/>
    <property type="match status" value="1"/>
</dbReference>
<dbReference type="PRINTS" id="PR00985">
    <property type="entry name" value="TRNASYNTHLEU"/>
</dbReference>
<dbReference type="GO" id="GO:0006429">
    <property type="term" value="P:leucyl-tRNA aminoacylation"/>
    <property type="evidence" value="ECO:0007669"/>
    <property type="project" value="InterPro"/>
</dbReference>
<comment type="similarity">
    <text evidence="2">Belongs to the class-I aminoacyl-tRNA synthetase family.</text>
</comment>
<evidence type="ECO:0000256" key="4">
    <source>
        <dbReference type="ARBA" id="ARBA00022598"/>
    </source>
</evidence>
<keyword evidence="15" id="KW-1185">Reference proteome</keyword>
<sequence>MGHLRVYTISDVLARFMRMEGYDVLHPTGWDAFGLPAENAAIERGIDPEQWTMVNIEKMKGQLKSMNTSFDWENEISTCFPSFYKHTQKLFLMLYQKGLAYQAEAVVNYDPVDKTVLANEQVDNSGRSWRSGAVVEQRMLKQWFFRITAFQDALLDDLDVLATGNRWPERVIQQQRHWIGRSKGATIQFELVLQDDKKVPVNVFTTRPDTLFGVDYIALSLSHPVVRDLALSNEELAAFIAKKASFSPDSKEGFKLPIQATNPASMLDPGYSKPLPVFAAPYVLDNYGEGAVMGVPAHDARDFAFWRLQMPDEPSTVVVKPQDAHEEGSDLIEAYTGDGELTSACGPYAGMQNRKASWKIIKALRKHSCGNQAQTWRLRDWLISRQRYWGTPIPIIHCGSCGAVPVPDDQLPVQLPALGGNPQGRKGNPLDNIESFVNTNCPSCGKPAKRETDTMDTFVDSSWYYARFPDAQNQNELFSKESATNMLPVDMYIGGVEHAILHLLYARFILKFLCQEGLIPSTSEPLSKEPFQQLIAQGMVHGKTFSDPNTGRFLKPEEIVVQEDGKSSLVKATGEEAAITWEKMSKSKHNGVDPMTCFQKYGADITRAHMLFAAPLSEVLQWDEEKIVGIQRWMYRISRLLDDYLSLQPRQTTTIQQNVTRDITTLPEPSANILLHASATLRTITHTITQNIYNINTVVSDLIKLTNALHDVKITNLEPWVAQEVLLTFVKMLAPICPAFAEQCWEDLHKDTSTTTAPSTPSSIFTHSWPETLLTQEEEDILKSRKNTITCAVQINGKLKFTMQVPAPPVQDKKVMKSEEHEERVVGAILDTEQGKLWLKLRNDWEKRKRVVVVGGGKVVNVVF</sequence>
<accession>A0AAN7T652</accession>
<dbReference type="Gene3D" id="3.10.20.590">
    <property type="match status" value="1"/>
</dbReference>
<feature type="domain" description="Leucyl-tRNA synthetase editing" evidence="13">
    <location>
        <begin position="176"/>
        <end position="364"/>
    </location>
</feature>
<dbReference type="InterPro" id="IPR014729">
    <property type="entry name" value="Rossmann-like_a/b/a_fold"/>
</dbReference>
<dbReference type="PANTHER" id="PTHR43740">
    <property type="entry name" value="LEUCYL-TRNA SYNTHETASE"/>
    <property type="match status" value="1"/>
</dbReference>
<dbReference type="InterPro" id="IPR025709">
    <property type="entry name" value="Leu_tRNA-synth_edit"/>
</dbReference>
<dbReference type="FunFam" id="1.10.730.10:FF:000002">
    <property type="entry name" value="Leucine--tRNA ligase"/>
    <property type="match status" value="1"/>
</dbReference>
<dbReference type="PANTHER" id="PTHR43740:SF2">
    <property type="entry name" value="LEUCINE--TRNA LIGASE, MITOCHONDRIAL"/>
    <property type="match status" value="1"/>
</dbReference>
<evidence type="ECO:0000313" key="15">
    <source>
        <dbReference type="Proteomes" id="UP001309876"/>
    </source>
</evidence>
<dbReference type="FunFam" id="3.40.50.620:FF:000100">
    <property type="entry name" value="probable leucine--tRNA ligase, mitochondrial"/>
    <property type="match status" value="1"/>
</dbReference>
<feature type="domain" description="Aminoacyl-tRNA synthetase class Ia" evidence="11">
    <location>
        <begin position="378"/>
        <end position="540"/>
    </location>
</feature>
<dbReference type="SUPFAM" id="SSF50677">
    <property type="entry name" value="ValRS/IleRS/LeuRS editing domain"/>
    <property type="match status" value="1"/>
</dbReference>
<dbReference type="AlphaFoldDB" id="A0AAN7T652"/>
<evidence type="ECO:0000256" key="2">
    <source>
        <dbReference type="ARBA" id="ARBA00005594"/>
    </source>
</evidence>
<dbReference type="GO" id="GO:0002161">
    <property type="term" value="F:aminoacyl-tRNA deacylase activity"/>
    <property type="evidence" value="ECO:0007669"/>
    <property type="project" value="InterPro"/>
</dbReference>
<comment type="caution">
    <text evidence="14">The sequence shown here is derived from an EMBL/GenBank/DDBJ whole genome shotgun (WGS) entry which is preliminary data.</text>
</comment>
<dbReference type="GO" id="GO:0005759">
    <property type="term" value="C:mitochondrial matrix"/>
    <property type="evidence" value="ECO:0007669"/>
    <property type="project" value="UniProtKB-SubCell"/>
</dbReference>
<reference evidence="14 15" key="1">
    <citation type="submission" date="2023-08" db="EMBL/GenBank/DDBJ databases">
        <title>Black Yeasts Isolated from many extreme environments.</title>
        <authorList>
            <person name="Coleine C."/>
            <person name="Stajich J.E."/>
            <person name="Selbmann L."/>
        </authorList>
    </citation>
    <scope>NUCLEOTIDE SEQUENCE [LARGE SCALE GENOMIC DNA]</scope>
    <source>
        <strain evidence="14 15">CCFEE 5910</strain>
    </source>
</reference>
<dbReference type="NCBIfam" id="TIGR00396">
    <property type="entry name" value="leuS_bact"/>
    <property type="match status" value="1"/>
</dbReference>
<evidence type="ECO:0000256" key="3">
    <source>
        <dbReference type="ARBA" id="ARBA00013164"/>
    </source>
</evidence>
<dbReference type="InterPro" id="IPR013155">
    <property type="entry name" value="M/V/L/I-tRNA-synth_anticd-bd"/>
</dbReference>
<dbReference type="EMBL" id="JAVRRJ010000002">
    <property type="protein sequence ID" value="KAK5088894.1"/>
    <property type="molecule type" value="Genomic_DNA"/>
</dbReference>
<keyword evidence="4" id="KW-0436">Ligase</keyword>
<evidence type="ECO:0000259" key="13">
    <source>
        <dbReference type="Pfam" id="PF13603"/>
    </source>
</evidence>
<protein>
    <recommendedName>
        <fullName evidence="3">leucine--tRNA ligase</fullName>
        <ecNumber evidence="3">6.1.1.4</ecNumber>
    </recommendedName>
    <alternativeName>
        <fullName evidence="9">Leucyl-tRNA synthetase</fullName>
    </alternativeName>
</protein>
<evidence type="ECO:0000256" key="9">
    <source>
        <dbReference type="ARBA" id="ARBA00030520"/>
    </source>
</evidence>